<name>A0A7W9QBT8_9ACTN</name>
<dbReference type="InterPro" id="IPR020841">
    <property type="entry name" value="PKS_Beta-ketoAc_synthase_dom"/>
</dbReference>
<dbReference type="Pfam" id="PF08990">
    <property type="entry name" value="Docking"/>
    <property type="match status" value="1"/>
</dbReference>
<keyword evidence="2 5" id="KW-0808">Transferase</keyword>
<dbReference type="EMBL" id="JACHJL010000011">
    <property type="protein sequence ID" value="MBB5937236.1"/>
    <property type="molecule type" value="Genomic_DNA"/>
</dbReference>
<accession>A0A7W9QBT8</accession>
<evidence type="ECO:0000256" key="1">
    <source>
        <dbReference type="ARBA" id="ARBA00001957"/>
    </source>
</evidence>
<feature type="domain" description="Ketosynthase family 3 (KS3)" evidence="4">
    <location>
        <begin position="33"/>
        <end position="276"/>
    </location>
</feature>
<protein>
    <submittedName>
        <fullName evidence="5">Acyl transferase domain-containing protein</fullName>
    </submittedName>
</protein>
<evidence type="ECO:0000313" key="6">
    <source>
        <dbReference type="Proteomes" id="UP000588098"/>
    </source>
</evidence>
<dbReference type="Gene3D" id="3.40.47.10">
    <property type="match status" value="1"/>
</dbReference>
<dbReference type="RefSeq" id="WP_184574068.1">
    <property type="nucleotide sequence ID" value="NZ_JACHJL010000011.1"/>
</dbReference>
<proteinExistence type="predicted"/>
<comment type="caution">
    <text evidence="5">The sequence shown here is derived from an EMBL/GenBank/DDBJ whole genome shotgun (WGS) entry which is preliminary data.</text>
</comment>
<dbReference type="Proteomes" id="UP000588098">
    <property type="component" value="Unassembled WGS sequence"/>
</dbReference>
<keyword evidence="3" id="KW-0511">Multifunctional enzyme</keyword>
<dbReference type="SMART" id="SM00825">
    <property type="entry name" value="PKS_KS"/>
    <property type="match status" value="1"/>
</dbReference>
<gene>
    <name evidence="5" type="ORF">FHS42_004315</name>
</gene>
<evidence type="ECO:0000256" key="2">
    <source>
        <dbReference type="ARBA" id="ARBA00022679"/>
    </source>
</evidence>
<dbReference type="PANTHER" id="PTHR43775:SF51">
    <property type="entry name" value="INACTIVE PHENOLPHTHIOCEROL SYNTHESIS POLYKETIDE SYNTHASE TYPE I PKS1-RELATED"/>
    <property type="match status" value="1"/>
</dbReference>
<dbReference type="InterPro" id="IPR015083">
    <property type="entry name" value="NorB/c/GfsB-D-like_docking"/>
</dbReference>
<organism evidence="5 6">
    <name type="scientific">Streptomyces zagrosensis</name>
    <dbReference type="NCBI Taxonomy" id="1042984"/>
    <lineage>
        <taxon>Bacteria</taxon>
        <taxon>Bacillati</taxon>
        <taxon>Actinomycetota</taxon>
        <taxon>Actinomycetes</taxon>
        <taxon>Kitasatosporales</taxon>
        <taxon>Streptomycetaceae</taxon>
        <taxon>Streptomyces</taxon>
    </lineage>
</organism>
<dbReference type="Pfam" id="PF00109">
    <property type="entry name" value="ketoacyl-synt"/>
    <property type="match status" value="1"/>
</dbReference>
<dbReference type="InterPro" id="IPR016039">
    <property type="entry name" value="Thiolase-like"/>
</dbReference>
<dbReference type="PANTHER" id="PTHR43775">
    <property type="entry name" value="FATTY ACID SYNTHASE"/>
    <property type="match status" value="1"/>
</dbReference>
<dbReference type="PROSITE" id="PS00606">
    <property type="entry name" value="KS3_1"/>
    <property type="match status" value="1"/>
</dbReference>
<dbReference type="SUPFAM" id="SSF101173">
    <property type="entry name" value="Docking domain B of the erythromycin polyketide synthase (DEBS)"/>
    <property type="match status" value="1"/>
</dbReference>
<dbReference type="InterPro" id="IPR036299">
    <property type="entry name" value="Polyketide_synth_docking_sf"/>
</dbReference>
<dbReference type="GO" id="GO:0006633">
    <property type="term" value="P:fatty acid biosynthetic process"/>
    <property type="evidence" value="ECO:0007669"/>
    <property type="project" value="InterPro"/>
</dbReference>
<dbReference type="InterPro" id="IPR014030">
    <property type="entry name" value="Ketoacyl_synth_N"/>
</dbReference>
<evidence type="ECO:0000256" key="3">
    <source>
        <dbReference type="ARBA" id="ARBA00023268"/>
    </source>
</evidence>
<feature type="non-terminal residue" evidence="5">
    <location>
        <position position="276"/>
    </location>
</feature>
<comment type="cofactor">
    <cofactor evidence="1">
        <name>pantetheine 4'-phosphate</name>
        <dbReference type="ChEBI" id="CHEBI:47942"/>
    </cofactor>
</comment>
<dbReference type="GO" id="GO:0004315">
    <property type="term" value="F:3-oxoacyl-[acyl-carrier-protein] synthase activity"/>
    <property type="evidence" value="ECO:0007669"/>
    <property type="project" value="InterPro"/>
</dbReference>
<dbReference type="InterPro" id="IPR050091">
    <property type="entry name" value="PKS_NRPS_Biosynth_Enz"/>
</dbReference>
<reference evidence="5 6" key="1">
    <citation type="submission" date="2020-08" db="EMBL/GenBank/DDBJ databases">
        <title>Genomic Encyclopedia of Type Strains, Phase III (KMG-III): the genomes of soil and plant-associated and newly described type strains.</title>
        <authorList>
            <person name="Whitman W."/>
        </authorList>
    </citation>
    <scope>NUCLEOTIDE SEQUENCE [LARGE SCALE GENOMIC DNA]</scope>
    <source>
        <strain evidence="5 6">CECT 8305</strain>
    </source>
</reference>
<evidence type="ECO:0000259" key="4">
    <source>
        <dbReference type="PROSITE" id="PS52004"/>
    </source>
</evidence>
<dbReference type="GO" id="GO:0004312">
    <property type="term" value="F:fatty acid synthase activity"/>
    <property type="evidence" value="ECO:0007669"/>
    <property type="project" value="TreeGrafter"/>
</dbReference>
<sequence length="276" mass="29982">MSDEKKLREYLRRVTADLRRTRQRLQEVESDRFEPIAIVGMGCRYPGGVSSPEDLWQLVIDEKDAIADYPADRGWNLETLYDPDPDVAGKSYGRQGGFLYDAADFDAEFFHMSPREALATDPQQRLVLETAWETFERAGIDPTSLHKSATGVFVGCYSHDYDTLLNNASADVEGYIPTGVYSSVISGRVAYTLGLEGPAVTVDTACSSSLVALHLACQSLRSGESTLALTGGVTVMATPTPFVAFSRQRGLARDGRCKAFAEGADGTNFAEGVGLV</sequence>
<keyword evidence="6" id="KW-1185">Reference proteome</keyword>
<dbReference type="InterPro" id="IPR018201">
    <property type="entry name" value="Ketoacyl_synth_AS"/>
</dbReference>
<dbReference type="CDD" id="cd00833">
    <property type="entry name" value="PKS"/>
    <property type="match status" value="1"/>
</dbReference>
<dbReference type="SUPFAM" id="SSF53901">
    <property type="entry name" value="Thiolase-like"/>
    <property type="match status" value="1"/>
</dbReference>
<evidence type="ECO:0000313" key="5">
    <source>
        <dbReference type="EMBL" id="MBB5937236.1"/>
    </source>
</evidence>
<dbReference type="PROSITE" id="PS52004">
    <property type="entry name" value="KS3_2"/>
    <property type="match status" value="1"/>
</dbReference>
<dbReference type="AlphaFoldDB" id="A0A7W9QBT8"/>